<sequence length="193" mass="22693">MKERYELFLIFIFLLKTNLNLGKELKFLEVTMSNNIFYLTFHLFFLLKDNTILTIVFLINCMPSAFVDHKKPLFMIPCHIFCYTCFVHNVSPRLEKLFARAIECVFLYTPGLKKNIIITSKSKNDTSYLQMSYSLKNILFFSYSLNNSNFVHEVLPISYFVLLESYPPLITYQHREHIVDPPSNEELSESCPS</sequence>
<feature type="transmembrane region" description="Helical" evidence="1">
    <location>
        <begin position="73"/>
        <end position="91"/>
    </location>
</feature>
<dbReference type="AlphaFoldDB" id="A0A371EZ14"/>
<name>A0A371EZ14_MUCPR</name>
<protein>
    <submittedName>
        <fullName evidence="2">Uncharacterized protein</fullName>
    </submittedName>
</protein>
<dbReference type="EMBL" id="QJKJ01011406">
    <property type="protein sequence ID" value="RDX71266.1"/>
    <property type="molecule type" value="Genomic_DNA"/>
</dbReference>
<organism evidence="2 3">
    <name type="scientific">Mucuna pruriens</name>
    <name type="common">Velvet bean</name>
    <name type="synonym">Dolichos pruriens</name>
    <dbReference type="NCBI Taxonomy" id="157652"/>
    <lineage>
        <taxon>Eukaryota</taxon>
        <taxon>Viridiplantae</taxon>
        <taxon>Streptophyta</taxon>
        <taxon>Embryophyta</taxon>
        <taxon>Tracheophyta</taxon>
        <taxon>Spermatophyta</taxon>
        <taxon>Magnoliopsida</taxon>
        <taxon>eudicotyledons</taxon>
        <taxon>Gunneridae</taxon>
        <taxon>Pentapetalae</taxon>
        <taxon>rosids</taxon>
        <taxon>fabids</taxon>
        <taxon>Fabales</taxon>
        <taxon>Fabaceae</taxon>
        <taxon>Papilionoideae</taxon>
        <taxon>50 kb inversion clade</taxon>
        <taxon>NPAAA clade</taxon>
        <taxon>indigoferoid/millettioid clade</taxon>
        <taxon>Phaseoleae</taxon>
        <taxon>Mucuna</taxon>
    </lineage>
</organism>
<feature type="non-terminal residue" evidence="2">
    <location>
        <position position="1"/>
    </location>
</feature>
<reference evidence="2" key="1">
    <citation type="submission" date="2018-05" db="EMBL/GenBank/DDBJ databases">
        <title>Draft genome of Mucuna pruriens seed.</title>
        <authorList>
            <person name="Nnadi N.E."/>
            <person name="Vos R."/>
            <person name="Hasami M.H."/>
            <person name="Devisetty U.K."/>
            <person name="Aguiy J.C."/>
        </authorList>
    </citation>
    <scope>NUCLEOTIDE SEQUENCE [LARGE SCALE GENOMIC DNA]</scope>
    <source>
        <tissue evidence="2">Seed</tissue>
    </source>
</reference>
<feature type="transmembrane region" description="Helical" evidence="1">
    <location>
        <begin position="38"/>
        <end position="61"/>
    </location>
</feature>
<keyword evidence="3" id="KW-1185">Reference proteome</keyword>
<gene>
    <name evidence="2" type="ORF">CR513_49417</name>
</gene>
<keyword evidence="1" id="KW-0812">Transmembrane</keyword>
<evidence type="ECO:0000313" key="3">
    <source>
        <dbReference type="Proteomes" id="UP000257109"/>
    </source>
</evidence>
<keyword evidence="1" id="KW-1133">Transmembrane helix</keyword>
<proteinExistence type="predicted"/>
<dbReference type="Proteomes" id="UP000257109">
    <property type="component" value="Unassembled WGS sequence"/>
</dbReference>
<evidence type="ECO:0000256" key="1">
    <source>
        <dbReference type="SAM" id="Phobius"/>
    </source>
</evidence>
<evidence type="ECO:0000313" key="2">
    <source>
        <dbReference type="EMBL" id="RDX71266.1"/>
    </source>
</evidence>
<accession>A0A371EZ14</accession>
<keyword evidence="1" id="KW-0472">Membrane</keyword>
<comment type="caution">
    <text evidence="2">The sequence shown here is derived from an EMBL/GenBank/DDBJ whole genome shotgun (WGS) entry which is preliminary data.</text>
</comment>